<keyword evidence="2" id="KW-1003">Cell membrane</keyword>
<evidence type="ECO:0000256" key="2">
    <source>
        <dbReference type="ARBA" id="ARBA00022475"/>
    </source>
</evidence>
<dbReference type="InterPro" id="IPR000917">
    <property type="entry name" value="Sulfatase_N"/>
</dbReference>
<evidence type="ECO:0000256" key="3">
    <source>
        <dbReference type="ARBA" id="ARBA00022519"/>
    </source>
</evidence>
<feature type="transmembrane region" description="Helical" evidence="9">
    <location>
        <begin position="178"/>
        <end position="199"/>
    </location>
</feature>
<organism evidence="12 13">
    <name type="scientific">Comamonas serinivorans</name>
    <dbReference type="NCBI Taxonomy" id="1082851"/>
    <lineage>
        <taxon>Bacteria</taxon>
        <taxon>Pseudomonadati</taxon>
        <taxon>Pseudomonadota</taxon>
        <taxon>Betaproteobacteria</taxon>
        <taxon>Burkholderiales</taxon>
        <taxon>Comamonadaceae</taxon>
        <taxon>Comamonas</taxon>
    </lineage>
</organism>
<feature type="transmembrane region" description="Helical" evidence="9">
    <location>
        <begin position="72"/>
        <end position="92"/>
    </location>
</feature>
<dbReference type="EMBL" id="CP021455">
    <property type="protein sequence ID" value="ARU04563.1"/>
    <property type="molecule type" value="Genomic_DNA"/>
</dbReference>
<evidence type="ECO:0000256" key="8">
    <source>
        <dbReference type="SAM" id="MobiDB-lite"/>
    </source>
</evidence>
<dbReference type="InterPro" id="IPR017850">
    <property type="entry name" value="Alkaline_phosphatase_core_sf"/>
</dbReference>
<evidence type="ECO:0000256" key="5">
    <source>
        <dbReference type="ARBA" id="ARBA00022692"/>
    </source>
</evidence>
<feature type="transmembrane region" description="Helical" evidence="9">
    <location>
        <begin position="211"/>
        <end position="234"/>
    </location>
</feature>
<dbReference type="RefSeq" id="WP_087279381.1">
    <property type="nucleotide sequence ID" value="NZ_CP021455.1"/>
</dbReference>
<evidence type="ECO:0000259" key="10">
    <source>
        <dbReference type="Pfam" id="PF00884"/>
    </source>
</evidence>
<dbReference type="InterPro" id="IPR058130">
    <property type="entry name" value="PEA_transf_C"/>
</dbReference>
<keyword evidence="3" id="KW-0997">Cell inner membrane</keyword>
<feature type="compositionally biased region" description="Low complexity" evidence="8">
    <location>
        <begin position="10"/>
        <end position="29"/>
    </location>
</feature>
<evidence type="ECO:0000256" key="1">
    <source>
        <dbReference type="ARBA" id="ARBA00004429"/>
    </source>
</evidence>
<feature type="transmembrane region" description="Helical" evidence="9">
    <location>
        <begin position="107"/>
        <end position="130"/>
    </location>
</feature>
<feature type="domain" description="Sulfatase N-terminal" evidence="10">
    <location>
        <begin position="295"/>
        <end position="592"/>
    </location>
</feature>
<feature type="region of interest" description="Disordered" evidence="8">
    <location>
        <begin position="1"/>
        <end position="29"/>
    </location>
</feature>
<evidence type="ECO:0000256" key="7">
    <source>
        <dbReference type="ARBA" id="ARBA00023136"/>
    </source>
</evidence>
<evidence type="ECO:0000313" key="13">
    <source>
        <dbReference type="Proteomes" id="UP000196138"/>
    </source>
</evidence>
<keyword evidence="4 12" id="KW-0808">Transferase</keyword>
<dbReference type="GO" id="GO:0009244">
    <property type="term" value="P:lipopolysaccharide core region biosynthetic process"/>
    <property type="evidence" value="ECO:0007669"/>
    <property type="project" value="TreeGrafter"/>
</dbReference>
<reference evidence="12 13" key="1">
    <citation type="submission" date="2017-05" db="EMBL/GenBank/DDBJ databases">
        <authorList>
            <person name="Song R."/>
            <person name="Chenine A.L."/>
            <person name="Ruprecht R.M."/>
        </authorList>
    </citation>
    <scope>NUCLEOTIDE SEQUENCE [LARGE SCALE GENOMIC DNA]</scope>
    <source>
        <strain evidence="12 13">DSM 26136</strain>
    </source>
</reference>
<protein>
    <submittedName>
        <fullName evidence="12">Phosphoethanolamine transferase</fullName>
    </submittedName>
</protein>
<comment type="subcellular location">
    <subcellularLocation>
        <location evidence="1">Cell inner membrane</location>
        <topology evidence="1">Multi-pass membrane protein</topology>
    </subcellularLocation>
</comment>
<dbReference type="PANTHER" id="PTHR30443">
    <property type="entry name" value="INNER MEMBRANE PROTEIN"/>
    <property type="match status" value="1"/>
</dbReference>
<dbReference type="OrthoDB" id="9786870at2"/>
<dbReference type="KEGG" id="cser:CCO03_07625"/>
<keyword evidence="5 9" id="KW-0812">Transmembrane</keyword>
<accession>A0A1Y0ELP3</accession>
<evidence type="ECO:0000259" key="11">
    <source>
        <dbReference type="Pfam" id="PF08019"/>
    </source>
</evidence>
<dbReference type="SUPFAM" id="SSF53649">
    <property type="entry name" value="Alkaline phosphatase-like"/>
    <property type="match status" value="1"/>
</dbReference>
<dbReference type="CDD" id="cd16017">
    <property type="entry name" value="LptA"/>
    <property type="match status" value="1"/>
</dbReference>
<evidence type="ECO:0000256" key="9">
    <source>
        <dbReference type="SAM" id="Phobius"/>
    </source>
</evidence>
<keyword evidence="6 9" id="KW-1133">Transmembrane helix</keyword>
<dbReference type="AlphaFoldDB" id="A0A1Y0ELP3"/>
<keyword evidence="7 9" id="KW-0472">Membrane</keyword>
<name>A0A1Y0ELP3_9BURK</name>
<dbReference type="Proteomes" id="UP000196138">
    <property type="component" value="Chromosome"/>
</dbReference>
<dbReference type="InterPro" id="IPR040423">
    <property type="entry name" value="PEA_transferase"/>
</dbReference>
<gene>
    <name evidence="12" type="ORF">CCO03_07625</name>
</gene>
<evidence type="ECO:0000256" key="4">
    <source>
        <dbReference type="ARBA" id="ARBA00022679"/>
    </source>
</evidence>
<dbReference type="GO" id="GO:0005886">
    <property type="term" value="C:plasma membrane"/>
    <property type="evidence" value="ECO:0007669"/>
    <property type="project" value="UniProtKB-SubCell"/>
</dbReference>
<proteinExistence type="predicted"/>
<evidence type="ECO:0000313" key="12">
    <source>
        <dbReference type="EMBL" id="ARU04563.1"/>
    </source>
</evidence>
<dbReference type="PANTHER" id="PTHR30443:SF0">
    <property type="entry name" value="PHOSPHOETHANOLAMINE TRANSFERASE EPTA"/>
    <property type="match status" value="1"/>
</dbReference>
<dbReference type="Pfam" id="PF08019">
    <property type="entry name" value="EptA_B_N"/>
    <property type="match status" value="1"/>
</dbReference>
<dbReference type="Gene3D" id="3.40.720.10">
    <property type="entry name" value="Alkaline Phosphatase, subunit A"/>
    <property type="match status" value="1"/>
</dbReference>
<dbReference type="GO" id="GO:0016776">
    <property type="term" value="F:phosphotransferase activity, phosphate group as acceptor"/>
    <property type="evidence" value="ECO:0007669"/>
    <property type="project" value="TreeGrafter"/>
</dbReference>
<sequence>MTSLHDNPDAADVGPRAARPGPPAAGSLAAQPVTGLDAAHPSHSTAPSGALPAAPRATALQRVRHWLTQPRTPQAVVALLAAWLVLTANWALMSRLGHLDGAADPAWVLRLGFGGLSFLAVLSLLALTAWPRGMKPVWVALALVAALAQHFMLSYGTVMDKGMIHNALQTDWRESRDLASPWLLLQVLVIAGVPALWLWRQPLRRDTAWRGLGRTAVLFAGSVGLLLAGVLGGYRHLGPLVRNNMELRFMINPVSPVLAALDAGVKPWFKHARPFASIAAGATLAPARGDDARPPLLVLVVGETARADHFSLNGYGRDTNPELARHGVLSWHQASSCGTATRESVPCMFSHLDRQAFLSRKVDYDGLLDVLQTAGLAVLWVDNQAGCKGVCDRTPHVTTADELATPAGRRHCDADGECRDGMLVDTLSQRLASLPPERARRGVVLVLHQMGSHGPAYHKRSDAAHKAFSPECTTNALADCSHEQLINAYDNTIRTTDHVLAGVIDWLQAQPQYAAGMLYVSDHGESLGENGLYLHGMPWRMAPEVQKHVPWILWLDGLQRRSGVDLACAAHELDQPISHDHYYHTVLGLLGVRTPTYLTGLDTLASCRRPAAVAADL</sequence>
<keyword evidence="13" id="KW-1185">Reference proteome</keyword>
<feature type="transmembrane region" description="Helical" evidence="9">
    <location>
        <begin position="137"/>
        <end position="158"/>
    </location>
</feature>
<feature type="domain" description="Phosphoethanolamine transferase N-terminal" evidence="11">
    <location>
        <begin position="118"/>
        <end position="261"/>
    </location>
</feature>
<dbReference type="Pfam" id="PF00884">
    <property type="entry name" value="Sulfatase"/>
    <property type="match status" value="1"/>
</dbReference>
<evidence type="ECO:0000256" key="6">
    <source>
        <dbReference type="ARBA" id="ARBA00022989"/>
    </source>
</evidence>
<dbReference type="InterPro" id="IPR012549">
    <property type="entry name" value="EptA-like_N"/>
</dbReference>